<dbReference type="GO" id="GO:0015271">
    <property type="term" value="F:outward rectifier potassium channel activity"/>
    <property type="evidence" value="ECO:0007669"/>
    <property type="project" value="TreeGrafter"/>
</dbReference>
<dbReference type="PANTHER" id="PTHR11003:SF352">
    <property type="entry name" value="BCDNA.GH04802-RELATED"/>
    <property type="match status" value="1"/>
</dbReference>
<evidence type="ECO:0000259" key="10">
    <source>
        <dbReference type="Pfam" id="PF07885"/>
    </source>
</evidence>
<evidence type="ECO:0000256" key="2">
    <source>
        <dbReference type="ARBA" id="ARBA00022448"/>
    </source>
</evidence>
<evidence type="ECO:0000256" key="3">
    <source>
        <dbReference type="ARBA" id="ARBA00022692"/>
    </source>
</evidence>
<feature type="transmembrane region" description="Helical" evidence="9">
    <location>
        <begin position="401"/>
        <end position="422"/>
    </location>
</feature>
<keyword evidence="2 8" id="KW-0813">Transport</keyword>
<feature type="domain" description="Potassium channel" evidence="10">
    <location>
        <begin position="37"/>
        <end position="71"/>
    </location>
</feature>
<dbReference type="Gene3D" id="1.10.287.70">
    <property type="match status" value="2"/>
</dbReference>
<keyword evidence="7 8" id="KW-0407">Ion channel</keyword>
<feature type="domain" description="Potassium channel" evidence="10">
    <location>
        <begin position="411"/>
        <end position="487"/>
    </location>
</feature>
<evidence type="ECO:0000313" key="12">
    <source>
        <dbReference type="Proteomes" id="UP000299102"/>
    </source>
</evidence>
<dbReference type="PANTHER" id="PTHR11003">
    <property type="entry name" value="POTASSIUM CHANNEL, SUBFAMILY K"/>
    <property type="match status" value="1"/>
</dbReference>
<feature type="transmembrane region" description="Helical" evidence="9">
    <location>
        <begin position="46"/>
        <end position="66"/>
    </location>
</feature>
<feature type="transmembrane region" description="Helical" evidence="9">
    <location>
        <begin position="464"/>
        <end position="486"/>
    </location>
</feature>
<dbReference type="Proteomes" id="UP000299102">
    <property type="component" value="Unassembled WGS sequence"/>
</dbReference>
<proteinExistence type="inferred from homology"/>
<dbReference type="SUPFAM" id="SSF81324">
    <property type="entry name" value="Voltage-gated potassium channels"/>
    <property type="match status" value="2"/>
</dbReference>
<dbReference type="GO" id="GO:0022841">
    <property type="term" value="F:potassium ion leak channel activity"/>
    <property type="evidence" value="ECO:0007669"/>
    <property type="project" value="TreeGrafter"/>
</dbReference>
<keyword evidence="3 8" id="KW-0812">Transmembrane</keyword>
<keyword evidence="12" id="KW-1185">Reference proteome</keyword>
<feature type="transmembrane region" description="Helical" evidence="9">
    <location>
        <begin position="434"/>
        <end position="452"/>
    </location>
</feature>
<dbReference type="STRING" id="151549.A0A4C1TXP6"/>
<accession>A0A4C1TXP6</accession>
<keyword evidence="5 8" id="KW-0406">Ion transport</keyword>
<name>A0A4C1TXP6_EUMVA</name>
<dbReference type="GO" id="GO:0005886">
    <property type="term" value="C:plasma membrane"/>
    <property type="evidence" value="ECO:0007669"/>
    <property type="project" value="TreeGrafter"/>
</dbReference>
<evidence type="ECO:0000256" key="8">
    <source>
        <dbReference type="RuleBase" id="RU003857"/>
    </source>
</evidence>
<dbReference type="Pfam" id="PF07885">
    <property type="entry name" value="Ion_trans_2"/>
    <property type="match status" value="2"/>
</dbReference>
<sequence length="498" mass="55600">MGFSNAYRSLLPRGGPVSCDGMFGFGGGFFVCSMDCYGHLSPRTSWGKLTTILYALLGMPLFLLYLSNVGKEQSQFSNYGIKKFIDTGVNEKFSLLHFDQLAPSSDKYLILTQKADNASVTPLESQVSMGDCDHLFPDGSYAWELFASWFKWLYALVCLCRGCPGFHRRRVAKLRAQPEELGLSPSALAQCESGTMSRTDGLVCCPNHAAGVLIWLELKAHSSIRRQRSAPVSDTLNIAELWFTGFRNVMIIAKPISGSNWKSFRDRPADLQITEELGELSELESIEALGREASRNVLESFSGHGPSAFQNHSRSRKLNYLRTLSEPQSRQYVHHERAYTERRSDRRPYGENDLRCGDDYVTHNRRLNRGQSLPAGYGCDEGSSTTATSDFTYVTFDAQTITVPISVCVSILVGYVIFGSMIFGMWEKWDQLDGAYFCFISLSSIGFGDFVPGERVYTPTIETSFIVCSLYLMLGMALVAMCFNLMQVTSFNIHAVIT</sequence>
<feature type="transmembrane region" description="Helical" evidence="9">
    <location>
        <begin position="21"/>
        <end position="40"/>
    </location>
</feature>
<reference evidence="11 12" key="1">
    <citation type="journal article" date="2019" name="Commun. Biol.">
        <title>The bagworm genome reveals a unique fibroin gene that provides high tensile strength.</title>
        <authorList>
            <person name="Kono N."/>
            <person name="Nakamura H."/>
            <person name="Ohtoshi R."/>
            <person name="Tomita M."/>
            <person name="Numata K."/>
            <person name="Arakawa K."/>
        </authorList>
    </citation>
    <scope>NUCLEOTIDE SEQUENCE [LARGE SCALE GENOMIC DNA]</scope>
</reference>
<comment type="similarity">
    <text evidence="8">Belongs to the two pore domain potassium channel (TC 1.A.1.8) family.</text>
</comment>
<evidence type="ECO:0000256" key="1">
    <source>
        <dbReference type="ARBA" id="ARBA00004141"/>
    </source>
</evidence>
<comment type="caution">
    <text evidence="11">The sequence shown here is derived from an EMBL/GenBank/DDBJ whole genome shotgun (WGS) entry which is preliminary data.</text>
</comment>
<dbReference type="EMBL" id="BGZK01000101">
    <property type="protein sequence ID" value="GBP18819.1"/>
    <property type="molecule type" value="Genomic_DNA"/>
</dbReference>
<evidence type="ECO:0000256" key="7">
    <source>
        <dbReference type="ARBA" id="ARBA00023303"/>
    </source>
</evidence>
<evidence type="ECO:0000256" key="5">
    <source>
        <dbReference type="ARBA" id="ARBA00023065"/>
    </source>
</evidence>
<dbReference type="AlphaFoldDB" id="A0A4C1TXP6"/>
<dbReference type="InterPro" id="IPR003280">
    <property type="entry name" value="2pore_dom_K_chnl"/>
</dbReference>
<dbReference type="PRINTS" id="PR01333">
    <property type="entry name" value="2POREKCHANEL"/>
</dbReference>
<evidence type="ECO:0000256" key="9">
    <source>
        <dbReference type="SAM" id="Phobius"/>
    </source>
</evidence>
<comment type="subcellular location">
    <subcellularLocation>
        <location evidence="1">Membrane</location>
        <topology evidence="1">Multi-pass membrane protein</topology>
    </subcellularLocation>
</comment>
<evidence type="ECO:0000313" key="11">
    <source>
        <dbReference type="EMBL" id="GBP18819.1"/>
    </source>
</evidence>
<keyword evidence="6 9" id="KW-0472">Membrane</keyword>
<evidence type="ECO:0000256" key="4">
    <source>
        <dbReference type="ARBA" id="ARBA00022989"/>
    </source>
</evidence>
<gene>
    <name evidence="11" type="primary">twk-18</name>
    <name evidence="11" type="ORF">EVAR_93247_1</name>
</gene>
<dbReference type="OrthoDB" id="297496at2759"/>
<organism evidence="11 12">
    <name type="scientific">Eumeta variegata</name>
    <name type="common">Bagworm moth</name>
    <name type="synonym">Eumeta japonica</name>
    <dbReference type="NCBI Taxonomy" id="151549"/>
    <lineage>
        <taxon>Eukaryota</taxon>
        <taxon>Metazoa</taxon>
        <taxon>Ecdysozoa</taxon>
        <taxon>Arthropoda</taxon>
        <taxon>Hexapoda</taxon>
        <taxon>Insecta</taxon>
        <taxon>Pterygota</taxon>
        <taxon>Neoptera</taxon>
        <taxon>Endopterygota</taxon>
        <taxon>Lepidoptera</taxon>
        <taxon>Glossata</taxon>
        <taxon>Ditrysia</taxon>
        <taxon>Tineoidea</taxon>
        <taxon>Psychidae</taxon>
        <taxon>Oiketicinae</taxon>
        <taxon>Eumeta</taxon>
    </lineage>
</organism>
<dbReference type="GO" id="GO:0030322">
    <property type="term" value="P:stabilization of membrane potential"/>
    <property type="evidence" value="ECO:0007669"/>
    <property type="project" value="TreeGrafter"/>
</dbReference>
<keyword evidence="4 9" id="KW-1133">Transmembrane helix</keyword>
<evidence type="ECO:0000256" key="6">
    <source>
        <dbReference type="ARBA" id="ARBA00023136"/>
    </source>
</evidence>
<dbReference type="InterPro" id="IPR013099">
    <property type="entry name" value="K_chnl_dom"/>
</dbReference>
<protein>
    <submittedName>
        <fullName evidence="11">TWiK family of potassium channels protein 18</fullName>
    </submittedName>
</protein>